<evidence type="ECO:0000256" key="4">
    <source>
        <dbReference type="ARBA" id="ARBA00022741"/>
    </source>
</evidence>
<dbReference type="InterPro" id="IPR027417">
    <property type="entry name" value="P-loop_NTPase"/>
</dbReference>
<sequence>MRSGKSLALLCGALAWMETEKENRKKERKVKAEALEKELAKQGVVESPYFSNDGDVGASTPTPALTAAATGKEKSGCGPCQGSCSTDVQQSVKAELQLPTSASPAVGTAPRRQDQASEDDEDFEPQAKAEKKVHREAVEINYECDTPGSDKTKLDQGEEGAQQNYNSQPLPKIYFGTRTHKQITQLVKELKSNTGYRPEMVVLGSRNHYCINPALKKTLNKNDGCQDLLDDPYTGCMWKHNVRELEVRALGKIWDMEDMITNGKSKRACPYFTSRSIAQRAELIFCPYSYLIDPQIRKAMDINLDNAIVILDEAHNIEDAARDAGGLDLLDKDLLAAKSEFNEMLASIFLKILDEQTTFKIQEYEQSTEMDYDNACQEISKELKEQKEKARLKKLRGLADSDDMEEMYEEQDLDEGSTDRRKPKRKKRLAVSPAVLRAMEEIVIILRRLLDTEYDCRDDYRIAIVESLDRTDAANRNIIAVDGDSSEGEGSQRPNARFGGASRYPHSQSRAMGRNGTHPKKREFKFWCLNPGVIFRPLSMKTRSVILTSGTLSPMDSFASELQAAFPIRLEAGHVVDHSQVWTGVIPYGPTKVKIDGTFRSVNSFAFQDELGTVVERIVKVTPHGVLCFVSSYTMLEKLMSRWKDTGEYAKLCRIKKVFQEPKMATAKAFDQTLRQFYDHISSEVSKGSDGGALLFAVFRGKCSEGIDFTDSNCRAVLAVGIPFPHLKDLKIQLKKEYNDQQCARQRQFRHLQLHGPQDAGAQNPLAHVNLQGLDHTAGTSASSASNAVAINQQMQVTRTLLSGNRWYEIQAFRAYNQAIGRCIRHRKDWGAMVLLDARFTMPNNKQNLSKWVRPLVKTFLDFEQGIKSITDWITPLQNGIIIPTEPSVIENAILAAPAGVLEKETVLIAPEPAPEASILSPEVALLQALAAQAAATAAAAATLHHMAKEESPQPPLLPMDTPSLLPTEAPRMSSQTSVTPLPDASGPSLEIQQHRSEQDWDIHSDDSMAAELDGEIDEHSPRSQSPLLPKAIDNFEHGMDDHGIDSFPFLDTSSQEVTSMFESFTDVEEQQFNLDGQCDTPSASQEAAAPAYAIPATVSTASPGQPRADPSSSVILPAHPNSRTLSFGSLPLRESEPLPETVESIEPVEDSEAAMPVSTSPATPASHRAASAASPSRPLAPIFSPAFSPGQPNARRLSFGCFPSSDVNPLAGTVDRTRTAAAAPAAYSIICKTCSKQLFSCSEKPKIKAIQKSMANELYLYFQQRRQAQQTAHPRFAAASPPRTAIKRS</sequence>
<feature type="coiled-coil region" evidence="14">
    <location>
        <begin position="369"/>
        <end position="396"/>
    </location>
</feature>
<evidence type="ECO:0000313" key="18">
    <source>
        <dbReference type="Proteomes" id="UP000738359"/>
    </source>
</evidence>
<name>A0A9P6J3V5_MORAP</name>
<evidence type="ECO:0000256" key="3">
    <source>
        <dbReference type="ARBA" id="ARBA00022723"/>
    </source>
</evidence>
<evidence type="ECO:0000256" key="2">
    <source>
        <dbReference type="ARBA" id="ARBA00004123"/>
    </source>
</evidence>
<evidence type="ECO:0000256" key="10">
    <source>
        <dbReference type="ARBA" id="ARBA00023235"/>
    </source>
</evidence>
<dbReference type="PANTHER" id="PTHR11472">
    <property type="entry name" value="DNA REPAIR DEAD HELICASE RAD3/XP-D SUBFAMILY MEMBER"/>
    <property type="match status" value="1"/>
</dbReference>
<evidence type="ECO:0000256" key="5">
    <source>
        <dbReference type="ARBA" id="ARBA00022801"/>
    </source>
</evidence>
<keyword evidence="18" id="KW-1185">Reference proteome</keyword>
<feature type="compositionally biased region" description="Basic and acidic residues" evidence="15">
    <location>
        <begin position="125"/>
        <end position="138"/>
    </location>
</feature>
<feature type="compositionally biased region" description="Low complexity" evidence="15">
    <location>
        <begin position="1159"/>
        <end position="1177"/>
    </location>
</feature>
<keyword evidence="8" id="KW-0408">Iron</keyword>
<evidence type="ECO:0000256" key="12">
    <source>
        <dbReference type="ARBA" id="ARBA00044969"/>
    </source>
</evidence>
<feature type="region of interest" description="Disordered" evidence="15">
    <location>
        <begin position="403"/>
        <end position="427"/>
    </location>
</feature>
<dbReference type="Proteomes" id="UP000738359">
    <property type="component" value="Unassembled WGS sequence"/>
</dbReference>
<dbReference type="InterPro" id="IPR013020">
    <property type="entry name" value="Rad3/Chl1-like"/>
</dbReference>
<dbReference type="InterPro" id="IPR010614">
    <property type="entry name" value="RAD3-like_helicase_DEAD"/>
</dbReference>
<dbReference type="InterPro" id="IPR006554">
    <property type="entry name" value="Helicase-like_DEXD_c2"/>
</dbReference>
<feature type="region of interest" description="Disordered" evidence="15">
    <location>
        <begin position="1099"/>
        <end position="1177"/>
    </location>
</feature>
<keyword evidence="11" id="KW-0539">Nucleus</keyword>
<evidence type="ECO:0000256" key="8">
    <source>
        <dbReference type="ARBA" id="ARBA00023004"/>
    </source>
</evidence>
<feature type="compositionally biased region" description="Low complexity" evidence="15">
    <location>
        <begin position="60"/>
        <end position="70"/>
    </location>
</feature>
<gene>
    <name evidence="17" type="primary">BRIP1</name>
    <name evidence="17" type="ORF">BGZ70_008561</name>
</gene>
<keyword evidence="3" id="KW-0479">Metal-binding</keyword>
<dbReference type="NCBIfam" id="TIGR00604">
    <property type="entry name" value="rad3"/>
    <property type="match status" value="1"/>
</dbReference>
<dbReference type="GO" id="GO:0043139">
    <property type="term" value="F:5'-3' DNA helicase activity"/>
    <property type="evidence" value="ECO:0007669"/>
    <property type="project" value="UniProtKB-EC"/>
</dbReference>
<dbReference type="InterPro" id="IPR045028">
    <property type="entry name" value="DinG/Rad3-like"/>
</dbReference>
<protein>
    <recommendedName>
        <fullName evidence="12">DNA 5'-3' helicase</fullName>
        <ecNumber evidence="12">5.6.2.3</ecNumber>
    </recommendedName>
</protein>
<feature type="region of interest" description="Disordered" evidence="15">
    <location>
        <begin position="482"/>
        <end position="518"/>
    </location>
</feature>
<evidence type="ECO:0000256" key="11">
    <source>
        <dbReference type="ARBA" id="ARBA00023242"/>
    </source>
</evidence>
<feature type="region of interest" description="Disordered" evidence="15">
    <location>
        <begin position="46"/>
        <end position="83"/>
    </location>
</feature>
<proteinExistence type="predicted"/>
<dbReference type="Pfam" id="PF13307">
    <property type="entry name" value="Helicase_C_2"/>
    <property type="match status" value="1"/>
</dbReference>
<evidence type="ECO:0000256" key="14">
    <source>
        <dbReference type="SAM" id="Coils"/>
    </source>
</evidence>
<comment type="subcellular location">
    <subcellularLocation>
        <location evidence="2">Nucleus</location>
    </subcellularLocation>
</comment>
<keyword evidence="14" id="KW-0175">Coiled coil</keyword>
<comment type="catalytic activity">
    <reaction evidence="13">
        <text>ATP + H2O = ADP + phosphate + H(+)</text>
        <dbReference type="Rhea" id="RHEA:13065"/>
        <dbReference type="ChEBI" id="CHEBI:15377"/>
        <dbReference type="ChEBI" id="CHEBI:15378"/>
        <dbReference type="ChEBI" id="CHEBI:30616"/>
        <dbReference type="ChEBI" id="CHEBI:43474"/>
        <dbReference type="ChEBI" id="CHEBI:456216"/>
        <dbReference type="EC" id="5.6.2.3"/>
    </reaction>
</comment>
<dbReference type="GO" id="GO:0006289">
    <property type="term" value="P:nucleotide-excision repair"/>
    <property type="evidence" value="ECO:0007669"/>
    <property type="project" value="TreeGrafter"/>
</dbReference>
<dbReference type="SUPFAM" id="SSF52540">
    <property type="entry name" value="P-loop containing nucleoside triphosphate hydrolases"/>
    <property type="match status" value="1"/>
</dbReference>
<evidence type="ECO:0000256" key="1">
    <source>
        <dbReference type="ARBA" id="ARBA00001966"/>
    </source>
</evidence>
<evidence type="ECO:0000259" key="16">
    <source>
        <dbReference type="PROSITE" id="PS51193"/>
    </source>
</evidence>
<evidence type="ECO:0000313" key="17">
    <source>
        <dbReference type="EMBL" id="KAF9960581.1"/>
    </source>
</evidence>
<evidence type="ECO:0000256" key="13">
    <source>
        <dbReference type="ARBA" id="ARBA00048954"/>
    </source>
</evidence>
<dbReference type="GO" id="GO:0046872">
    <property type="term" value="F:metal ion binding"/>
    <property type="evidence" value="ECO:0007669"/>
    <property type="project" value="UniProtKB-KW"/>
</dbReference>
<dbReference type="PROSITE" id="PS51193">
    <property type="entry name" value="HELICASE_ATP_BIND_2"/>
    <property type="match status" value="1"/>
</dbReference>
<dbReference type="Gene3D" id="3.40.50.300">
    <property type="entry name" value="P-loop containing nucleotide triphosphate hydrolases"/>
    <property type="match status" value="2"/>
</dbReference>
<evidence type="ECO:0000256" key="7">
    <source>
        <dbReference type="ARBA" id="ARBA00022840"/>
    </source>
</evidence>
<dbReference type="GO" id="GO:0005634">
    <property type="term" value="C:nucleus"/>
    <property type="evidence" value="ECO:0007669"/>
    <property type="project" value="UniProtKB-SubCell"/>
</dbReference>
<dbReference type="EC" id="5.6.2.3" evidence="12"/>
<comment type="cofactor">
    <cofactor evidence="1">
        <name>[4Fe-4S] cluster</name>
        <dbReference type="ChEBI" id="CHEBI:49883"/>
    </cofactor>
</comment>
<feature type="region of interest" description="Disordered" evidence="15">
    <location>
        <begin position="945"/>
        <end position="1001"/>
    </location>
</feature>
<dbReference type="OrthoDB" id="272481at2759"/>
<keyword evidence="4" id="KW-0547">Nucleotide-binding</keyword>
<dbReference type="SMART" id="SM00488">
    <property type="entry name" value="DEXDc2"/>
    <property type="match status" value="1"/>
</dbReference>
<keyword evidence="5" id="KW-0378">Hydrolase</keyword>
<dbReference type="Pfam" id="PF06733">
    <property type="entry name" value="DEAD_2"/>
    <property type="match status" value="1"/>
</dbReference>
<evidence type="ECO:0000256" key="9">
    <source>
        <dbReference type="ARBA" id="ARBA00023014"/>
    </source>
</evidence>
<reference evidence="17" key="1">
    <citation type="journal article" date="2020" name="Fungal Divers.">
        <title>Resolving the Mortierellaceae phylogeny through synthesis of multi-gene phylogenetics and phylogenomics.</title>
        <authorList>
            <person name="Vandepol N."/>
            <person name="Liber J."/>
            <person name="Desiro A."/>
            <person name="Na H."/>
            <person name="Kennedy M."/>
            <person name="Barry K."/>
            <person name="Grigoriev I.V."/>
            <person name="Miller A.N."/>
            <person name="O'Donnell K."/>
            <person name="Stajich J.E."/>
            <person name="Bonito G."/>
        </authorList>
    </citation>
    <scope>NUCLEOTIDE SEQUENCE</scope>
    <source>
        <strain evidence="17">CK1249</strain>
    </source>
</reference>
<feature type="region of interest" description="Disordered" evidence="15">
    <location>
        <begin position="98"/>
        <end position="172"/>
    </location>
</feature>
<dbReference type="GO" id="GO:0003677">
    <property type="term" value="F:DNA binding"/>
    <property type="evidence" value="ECO:0007669"/>
    <property type="project" value="InterPro"/>
</dbReference>
<dbReference type="GO" id="GO:1990918">
    <property type="term" value="P:double-strand break repair involved in meiotic recombination"/>
    <property type="evidence" value="ECO:0007669"/>
    <property type="project" value="TreeGrafter"/>
</dbReference>
<dbReference type="EMBL" id="JAAAHY010000623">
    <property type="protein sequence ID" value="KAF9960581.1"/>
    <property type="molecule type" value="Genomic_DNA"/>
</dbReference>
<keyword evidence="6" id="KW-0347">Helicase</keyword>
<dbReference type="CDD" id="cd18788">
    <property type="entry name" value="SF2_C_XPD"/>
    <property type="match status" value="1"/>
</dbReference>
<organism evidence="17 18">
    <name type="scientific">Mortierella alpina</name>
    <name type="common">Oleaginous fungus</name>
    <name type="synonym">Mortierella renispora</name>
    <dbReference type="NCBI Taxonomy" id="64518"/>
    <lineage>
        <taxon>Eukaryota</taxon>
        <taxon>Fungi</taxon>
        <taxon>Fungi incertae sedis</taxon>
        <taxon>Mucoromycota</taxon>
        <taxon>Mortierellomycotina</taxon>
        <taxon>Mortierellomycetes</taxon>
        <taxon>Mortierellales</taxon>
        <taxon>Mortierellaceae</taxon>
        <taxon>Mortierella</taxon>
    </lineage>
</organism>
<feature type="domain" description="Helicase ATP-binding" evidence="16">
    <location>
        <begin position="1"/>
        <end position="371"/>
    </location>
</feature>
<dbReference type="SMART" id="SM00491">
    <property type="entry name" value="HELICc2"/>
    <property type="match status" value="1"/>
</dbReference>
<dbReference type="GO" id="GO:0005524">
    <property type="term" value="F:ATP binding"/>
    <property type="evidence" value="ECO:0007669"/>
    <property type="project" value="UniProtKB-KW"/>
</dbReference>
<comment type="caution">
    <text evidence="17">The sequence shown here is derived from an EMBL/GenBank/DDBJ whole genome shotgun (WGS) entry which is preliminary data.</text>
</comment>
<dbReference type="GO" id="GO:0051536">
    <property type="term" value="F:iron-sulfur cluster binding"/>
    <property type="evidence" value="ECO:0007669"/>
    <property type="project" value="UniProtKB-KW"/>
</dbReference>
<keyword evidence="7" id="KW-0067">ATP-binding</keyword>
<evidence type="ECO:0000256" key="6">
    <source>
        <dbReference type="ARBA" id="ARBA00022806"/>
    </source>
</evidence>
<dbReference type="GO" id="GO:0016818">
    <property type="term" value="F:hydrolase activity, acting on acid anhydrides, in phosphorus-containing anhydrides"/>
    <property type="evidence" value="ECO:0007669"/>
    <property type="project" value="InterPro"/>
</dbReference>
<keyword evidence="10" id="KW-0413">Isomerase</keyword>
<evidence type="ECO:0000256" key="15">
    <source>
        <dbReference type="SAM" id="MobiDB-lite"/>
    </source>
</evidence>
<accession>A0A9P6J3V5</accession>
<feature type="compositionally biased region" description="Acidic residues" evidence="15">
    <location>
        <begin position="403"/>
        <end position="416"/>
    </location>
</feature>
<dbReference type="PANTHER" id="PTHR11472:SF47">
    <property type="entry name" value="FANCONI ANEMIA GROUP J PROTEIN"/>
    <property type="match status" value="1"/>
</dbReference>
<dbReference type="InterPro" id="IPR006555">
    <property type="entry name" value="ATP-dep_Helicase_C"/>
</dbReference>
<dbReference type="InterPro" id="IPR014013">
    <property type="entry name" value="Helic_SF1/SF2_ATP-bd_DinG/Rad3"/>
</dbReference>
<keyword evidence="9" id="KW-0411">Iron-sulfur</keyword>